<evidence type="ECO:0000313" key="2">
    <source>
        <dbReference type="EMBL" id="KPM37143.1"/>
    </source>
</evidence>
<protein>
    <recommendedName>
        <fullName evidence="1">Rhodanese domain-containing protein</fullName>
    </recommendedName>
</protein>
<gene>
    <name evidence="2" type="ORF">AK830_g9410</name>
</gene>
<dbReference type="OrthoDB" id="8300214at2759"/>
<dbReference type="Proteomes" id="UP000050424">
    <property type="component" value="Unassembled WGS sequence"/>
</dbReference>
<dbReference type="SUPFAM" id="SSF52821">
    <property type="entry name" value="Rhodanese/Cell cycle control phosphatase"/>
    <property type="match status" value="1"/>
</dbReference>
<dbReference type="PANTHER" id="PTHR10828">
    <property type="entry name" value="M-PHASE INDUCER PHOSPHATASE DUAL SPECIFICITY PHOSPHATASE CDC25"/>
    <property type="match status" value="1"/>
</dbReference>
<dbReference type="PANTHER" id="PTHR10828:SF50">
    <property type="entry name" value="REDUCTASE (ARC2), PUTATIVE (AFU_ORTHOLOGUE AFUA_6G13400)-RELATED"/>
    <property type="match status" value="1"/>
</dbReference>
<sequence>MDALEYCTCFDEFAETSLLIELRQGALPLTKAERVSTLGEGGRTVAINDARNSQNLDTMTSAAPQDAPPWWTAFPEAQASCPRVEASEVAALLEKISAKGSDATRDFLLVDVRRTDWEGGTVSTSINLPAHTFYQTRPVIYQLCKQAGIRRVIFYCGSCGSRGPRCAGWMQDYLNEVGETGIRAEILAGGIKGWQKAYGGRLMDYYDEKIWAEQSK</sequence>
<dbReference type="GO" id="GO:0004725">
    <property type="term" value="F:protein tyrosine phosphatase activity"/>
    <property type="evidence" value="ECO:0007669"/>
    <property type="project" value="TreeGrafter"/>
</dbReference>
<evidence type="ECO:0000313" key="3">
    <source>
        <dbReference type="Proteomes" id="UP000050424"/>
    </source>
</evidence>
<organism evidence="2 3">
    <name type="scientific">Neonectria ditissima</name>
    <dbReference type="NCBI Taxonomy" id="78410"/>
    <lineage>
        <taxon>Eukaryota</taxon>
        <taxon>Fungi</taxon>
        <taxon>Dikarya</taxon>
        <taxon>Ascomycota</taxon>
        <taxon>Pezizomycotina</taxon>
        <taxon>Sordariomycetes</taxon>
        <taxon>Hypocreomycetidae</taxon>
        <taxon>Hypocreales</taxon>
        <taxon>Nectriaceae</taxon>
        <taxon>Neonectria</taxon>
    </lineage>
</organism>
<evidence type="ECO:0000259" key="1">
    <source>
        <dbReference type="PROSITE" id="PS50206"/>
    </source>
</evidence>
<dbReference type="STRING" id="78410.A0A0P7ARY5"/>
<dbReference type="InterPro" id="IPR036873">
    <property type="entry name" value="Rhodanese-like_dom_sf"/>
</dbReference>
<name>A0A0P7ARY5_9HYPO</name>
<dbReference type="EMBL" id="LKCW01000175">
    <property type="protein sequence ID" value="KPM37143.1"/>
    <property type="molecule type" value="Genomic_DNA"/>
</dbReference>
<dbReference type="GO" id="GO:0005737">
    <property type="term" value="C:cytoplasm"/>
    <property type="evidence" value="ECO:0007669"/>
    <property type="project" value="TreeGrafter"/>
</dbReference>
<dbReference type="SMART" id="SM00450">
    <property type="entry name" value="RHOD"/>
    <property type="match status" value="1"/>
</dbReference>
<comment type="caution">
    <text evidence="2">The sequence shown here is derived from an EMBL/GenBank/DDBJ whole genome shotgun (WGS) entry which is preliminary data.</text>
</comment>
<reference evidence="2 3" key="1">
    <citation type="submission" date="2015-09" db="EMBL/GenBank/DDBJ databases">
        <title>Draft genome of a European isolate of the apple canker pathogen Neonectria ditissima.</title>
        <authorList>
            <person name="Gomez-Cortecero A."/>
            <person name="Harrison R.J."/>
            <person name="Armitage A.D."/>
        </authorList>
    </citation>
    <scope>NUCLEOTIDE SEQUENCE [LARGE SCALE GENOMIC DNA]</scope>
    <source>
        <strain evidence="2 3">R09/05</strain>
    </source>
</reference>
<dbReference type="GO" id="GO:0005634">
    <property type="term" value="C:nucleus"/>
    <property type="evidence" value="ECO:0007669"/>
    <property type="project" value="TreeGrafter"/>
</dbReference>
<proteinExistence type="predicted"/>
<accession>A0A0P7ARY5</accession>
<dbReference type="InterPro" id="IPR001763">
    <property type="entry name" value="Rhodanese-like_dom"/>
</dbReference>
<dbReference type="Gene3D" id="3.40.250.10">
    <property type="entry name" value="Rhodanese-like domain"/>
    <property type="match status" value="1"/>
</dbReference>
<feature type="domain" description="Rhodanese" evidence="1">
    <location>
        <begin position="103"/>
        <end position="203"/>
    </location>
</feature>
<dbReference type="CDD" id="cd01443">
    <property type="entry name" value="Cdc25_Acr2p"/>
    <property type="match status" value="1"/>
</dbReference>
<dbReference type="PROSITE" id="PS50206">
    <property type="entry name" value="RHODANESE_3"/>
    <property type="match status" value="1"/>
</dbReference>
<dbReference type="Pfam" id="PF00581">
    <property type="entry name" value="Rhodanese"/>
    <property type="match status" value="1"/>
</dbReference>
<dbReference type="AlphaFoldDB" id="A0A0P7ARY5"/>
<keyword evidence="3" id="KW-1185">Reference proteome</keyword>